<evidence type="ECO:0000256" key="14">
    <source>
        <dbReference type="ARBA" id="ARBA00047712"/>
    </source>
</evidence>
<dbReference type="PANTHER" id="PTHR10371:SF3">
    <property type="entry name" value="NADH DEHYDROGENASE [UBIQUINONE] FLAVOPROTEIN 2, MITOCHONDRIAL"/>
    <property type="match status" value="1"/>
</dbReference>
<dbReference type="PANTHER" id="PTHR10371">
    <property type="entry name" value="NADH DEHYDROGENASE UBIQUINONE FLAVOPROTEIN 2, MITOCHONDRIAL"/>
    <property type="match status" value="1"/>
</dbReference>
<dbReference type="Pfam" id="PF01257">
    <property type="entry name" value="2Fe-2S_thioredx"/>
    <property type="match status" value="1"/>
</dbReference>
<evidence type="ECO:0000313" key="15">
    <source>
        <dbReference type="EMBL" id="VFS65018.1"/>
    </source>
</evidence>
<dbReference type="PROSITE" id="PS01099">
    <property type="entry name" value="COMPLEX1_24K"/>
    <property type="match status" value="1"/>
</dbReference>
<keyword evidence="8" id="KW-0411">Iron-sulfur</keyword>
<gene>
    <name evidence="15" type="primary">nuoE</name>
    <name evidence="15" type="ORF">NCTC12993_03420</name>
</gene>
<dbReference type="InterPro" id="IPR041921">
    <property type="entry name" value="NuoE_N"/>
</dbReference>
<evidence type="ECO:0000256" key="5">
    <source>
        <dbReference type="ARBA" id="ARBA00022719"/>
    </source>
</evidence>
<dbReference type="InterPro" id="IPR036249">
    <property type="entry name" value="Thioredoxin-like_sf"/>
</dbReference>
<evidence type="ECO:0000256" key="3">
    <source>
        <dbReference type="ARBA" id="ARBA00019898"/>
    </source>
</evidence>
<keyword evidence="6" id="KW-0479">Metal-binding</keyword>
<evidence type="ECO:0000256" key="11">
    <source>
        <dbReference type="ARBA" id="ARBA00031580"/>
    </source>
</evidence>
<comment type="catalytic activity">
    <reaction evidence="14">
        <text>a quinone + NADH + 5 H(+)(in) = a quinol + NAD(+) + 4 H(+)(out)</text>
        <dbReference type="Rhea" id="RHEA:57888"/>
        <dbReference type="ChEBI" id="CHEBI:15378"/>
        <dbReference type="ChEBI" id="CHEBI:24646"/>
        <dbReference type="ChEBI" id="CHEBI:57540"/>
        <dbReference type="ChEBI" id="CHEBI:57945"/>
        <dbReference type="ChEBI" id="CHEBI:132124"/>
    </reaction>
</comment>
<dbReference type="NCBIfam" id="TIGR01958">
    <property type="entry name" value="nuoE_fam"/>
    <property type="match status" value="1"/>
</dbReference>
<comment type="similarity">
    <text evidence="2">Belongs to the complex I 24 kDa subunit family.</text>
</comment>
<dbReference type="AlphaFoldDB" id="A0A485B0J2"/>
<organism evidence="15 16">
    <name type="scientific">Kluyvera cryocrescens</name>
    <name type="common">Kluyvera citrophila</name>
    <dbReference type="NCBI Taxonomy" id="580"/>
    <lineage>
        <taxon>Bacteria</taxon>
        <taxon>Pseudomonadati</taxon>
        <taxon>Pseudomonadota</taxon>
        <taxon>Gammaproteobacteria</taxon>
        <taxon>Enterobacterales</taxon>
        <taxon>Enterobacteriaceae</taxon>
        <taxon>Kluyvera</taxon>
    </lineage>
</organism>
<dbReference type="GO" id="GO:0046872">
    <property type="term" value="F:metal ion binding"/>
    <property type="evidence" value="ECO:0007669"/>
    <property type="project" value="UniProtKB-KW"/>
</dbReference>
<dbReference type="NCBIfam" id="NF005722">
    <property type="entry name" value="PRK07539.1-2"/>
    <property type="match status" value="1"/>
</dbReference>
<evidence type="ECO:0000256" key="7">
    <source>
        <dbReference type="ARBA" id="ARBA00023004"/>
    </source>
</evidence>
<proteinExistence type="inferred from homology"/>
<keyword evidence="9" id="KW-0830">Ubiquinone</keyword>
<comment type="function">
    <text evidence="1">NDH-1 shuttles electrons from NADH, via FMN and iron-sulfur (Fe-S) centers, to quinones in the respiratory chain. The immediate electron acceptor for the enzyme in this species is believed to be ubiquinone. Couples the redox reaction to proton translocation (for every two electrons transferred, four hydrogen ions are translocated across the cytoplasmic membrane), and thus conserves the redox energy in a proton gradient.</text>
</comment>
<name>A0A485B0J2_KLUCR</name>
<protein>
    <recommendedName>
        <fullName evidence="3">NADH-quinone oxidoreductase subunit E</fullName>
    </recommendedName>
    <alternativeName>
        <fullName evidence="11">NADH dehydrogenase I subunit E</fullName>
    </alternativeName>
    <alternativeName>
        <fullName evidence="12">NDH-1 subunit E</fullName>
    </alternativeName>
</protein>
<dbReference type="Gene3D" id="1.10.10.1590">
    <property type="entry name" value="NADH-quinone oxidoreductase subunit E"/>
    <property type="match status" value="1"/>
</dbReference>
<dbReference type="InterPro" id="IPR002023">
    <property type="entry name" value="NuoE-like"/>
</dbReference>
<keyword evidence="16" id="KW-1185">Reference proteome</keyword>
<evidence type="ECO:0000313" key="16">
    <source>
        <dbReference type="Proteomes" id="UP000401081"/>
    </source>
</evidence>
<dbReference type="EMBL" id="CAADJD010000018">
    <property type="protein sequence ID" value="VFS65018.1"/>
    <property type="molecule type" value="Genomic_DNA"/>
</dbReference>
<evidence type="ECO:0000256" key="8">
    <source>
        <dbReference type="ARBA" id="ARBA00023014"/>
    </source>
</evidence>
<dbReference type="FunFam" id="1.10.10.1590:FF:000001">
    <property type="entry name" value="NADH-quinone oxidoreductase subunit E"/>
    <property type="match status" value="1"/>
</dbReference>
<dbReference type="PIRSF" id="PIRSF000216">
    <property type="entry name" value="NADH_DH_24kDa"/>
    <property type="match status" value="1"/>
</dbReference>
<dbReference type="FunFam" id="3.40.30.10:FF:000015">
    <property type="entry name" value="NADH-quinone oxidoreductase subunit E"/>
    <property type="match status" value="1"/>
</dbReference>
<dbReference type="SUPFAM" id="SSF52833">
    <property type="entry name" value="Thioredoxin-like"/>
    <property type="match status" value="1"/>
</dbReference>
<accession>A0A485B0J2</accession>
<evidence type="ECO:0000256" key="4">
    <source>
        <dbReference type="ARBA" id="ARBA00022714"/>
    </source>
</evidence>
<comment type="cofactor">
    <cofactor evidence="13">
        <name>[2Fe-2S] cluster</name>
        <dbReference type="ChEBI" id="CHEBI:190135"/>
    </cofactor>
</comment>
<sequence>MHENQQPQSEAFELSAVEREAIEHEKHHYEDPRAASIEALKIVQKQRGWVPDGAIHAIAGLLDIPASDVEGVATFYSQIFRQPVGRHVIRYCDSVCVPHQWLPGHSGSTWRKKLDIKPGQTTFDGRFTLLPTCCLGNCDKGPSMMIDEDTHSHLTPEGIPDLLERYK</sequence>
<dbReference type="CDD" id="cd03064">
    <property type="entry name" value="TRX_Fd_NuoE"/>
    <property type="match status" value="1"/>
</dbReference>
<dbReference type="GO" id="GO:0048038">
    <property type="term" value="F:quinone binding"/>
    <property type="evidence" value="ECO:0007669"/>
    <property type="project" value="UniProtKB-KW"/>
</dbReference>
<dbReference type="GO" id="GO:0003954">
    <property type="term" value="F:NADH dehydrogenase activity"/>
    <property type="evidence" value="ECO:0007669"/>
    <property type="project" value="TreeGrafter"/>
</dbReference>
<evidence type="ECO:0000256" key="1">
    <source>
        <dbReference type="ARBA" id="ARBA00002378"/>
    </source>
</evidence>
<dbReference type="GO" id="GO:0051537">
    <property type="term" value="F:2 iron, 2 sulfur cluster binding"/>
    <property type="evidence" value="ECO:0007669"/>
    <property type="project" value="UniProtKB-KW"/>
</dbReference>
<evidence type="ECO:0000256" key="6">
    <source>
        <dbReference type="ARBA" id="ARBA00022723"/>
    </source>
</evidence>
<evidence type="ECO:0000256" key="10">
    <source>
        <dbReference type="ARBA" id="ARBA00026021"/>
    </source>
</evidence>
<evidence type="ECO:0000256" key="13">
    <source>
        <dbReference type="ARBA" id="ARBA00034078"/>
    </source>
</evidence>
<dbReference type="Proteomes" id="UP000401081">
    <property type="component" value="Unassembled WGS sequence"/>
</dbReference>
<comment type="subunit">
    <text evidence="10">Composed of 13 different subunits. Subunits NuoCD, E, F, and G constitute the peripheral sector of the complex.</text>
</comment>
<reference evidence="15 16" key="1">
    <citation type="submission" date="2019-03" db="EMBL/GenBank/DDBJ databases">
        <authorList>
            <consortium name="Pathogen Informatics"/>
        </authorList>
    </citation>
    <scope>NUCLEOTIDE SEQUENCE [LARGE SCALE GENOMIC DNA]</scope>
    <source>
        <strain evidence="15 16">NCTC12993</strain>
    </source>
</reference>
<keyword evidence="15" id="KW-0560">Oxidoreductase</keyword>
<evidence type="ECO:0000256" key="9">
    <source>
        <dbReference type="ARBA" id="ARBA00023075"/>
    </source>
</evidence>
<keyword evidence="5" id="KW-0874">Quinone</keyword>
<dbReference type="InterPro" id="IPR042128">
    <property type="entry name" value="NuoE_dom"/>
</dbReference>
<keyword evidence="4" id="KW-0001">2Fe-2S</keyword>
<evidence type="ECO:0000256" key="2">
    <source>
        <dbReference type="ARBA" id="ARBA00010643"/>
    </source>
</evidence>
<dbReference type="Gene3D" id="3.40.30.10">
    <property type="entry name" value="Glutaredoxin"/>
    <property type="match status" value="1"/>
</dbReference>
<evidence type="ECO:0000256" key="12">
    <source>
        <dbReference type="ARBA" id="ARBA00032788"/>
    </source>
</evidence>
<keyword evidence="7" id="KW-0408">Iron</keyword>